<gene>
    <name evidence="1" type="ORF">I6U50_01690</name>
</gene>
<evidence type="ECO:0008006" key="3">
    <source>
        <dbReference type="Google" id="ProtNLM"/>
    </source>
</evidence>
<keyword evidence="2" id="KW-1185">Reference proteome</keyword>
<evidence type="ECO:0000313" key="2">
    <source>
        <dbReference type="Proteomes" id="UP000635665"/>
    </source>
</evidence>
<name>A0ABS0TCF6_9FLAO</name>
<proteinExistence type="predicted"/>
<dbReference type="Proteomes" id="UP000635665">
    <property type="component" value="Unassembled WGS sequence"/>
</dbReference>
<evidence type="ECO:0000313" key="1">
    <source>
        <dbReference type="EMBL" id="MBI6118729.1"/>
    </source>
</evidence>
<reference evidence="1 2" key="1">
    <citation type="submission" date="2020-12" db="EMBL/GenBank/DDBJ databases">
        <title>Salegentibacter orientalis sp. nov., isolated from costal sediment.</title>
        <authorList>
            <person name="Lian F.-B."/>
        </authorList>
    </citation>
    <scope>NUCLEOTIDE SEQUENCE [LARGE SCALE GENOMIC DNA]</scope>
    <source>
        <strain evidence="1 2">F60176</strain>
    </source>
</reference>
<dbReference type="EMBL" id="JAEHNY010000001">
    <property type="protein sequence ID" value="MBI6118729.1"/>
    <property type="molecule type" value="Genomic_DNA"/>
</dbReference>
<comment type="caution">
    <text evidence="1">The sequence shown here is derived from an EMBL/GenBank/DDBJ whole genome shotgun (WGS) entry which is preliminary data.</text>
</comment>
<organism evidence="1 2">
    <name type="scientific">Salegentibacter maritimus</name>
    <dbReference type="NCBI Taxonomy" id="2794347"/>
    <lineage>
        <taxon>Bacteria</taxon>
        <taxon>Pseudomonadati</taxon>
        <taxon>Bacteroidota</taxon>
        <taxon>Flavobacteriia</taxon>
        <taxon>Flavobacteriales</taxon>
        <taxon>Flavobacteriaceae</taxon>
        <taxon>Salegentibacter</taxon>
    </lineage>
</organism>
<protein>
    <recommendedName>
        <fullName evidence="3">Secreted protein</fullName>
    </recommendedName>
</protein>
<sequence>MKHIIFILAFFVGTISGIGQSLDQYKYIIIPEKFEFSKEENQYQLNALTKFLFEKYGFKTLMKSEEKPKDLQENYCLGLSANVKENSGLFVTRLVVQLEDCRGDIVYKTKEGTSRIKDFKEAHHEALRDAFSDIEEMNYQYNDAVISETGSSINENQAQDVEVTEVVEAKPKVAPTQTAEEVKETTTPPEVVVENPMLSNSSAGKMNFVKGGAAYFLKKSDSGYAFYQENSEEPFAVLAKSGGEDSFIYKSLTRQGVAYFDVDGNLVVEYLNQENKSVKLVYKATAN</sequence>
<accession>A0ABS0TCF6</accession>
<dbReference type="RefSeq" id="WP_198637611.1">
    <property type="nucleotide sequence ID" value="NZ_JAEHNY010000001.1"/>
</dbReference>